<feature type="compositionally biased region" description="Polar residues" evidence="4">
    <location>
        <begin position="90"/>
        <end position="99"/>
    </location>
</feature>
<dbReference type="SUPFAM" id="SSF50156">
    <property type="entry name" value="PDZ domain-like"/>
    <property type="match status" value="1"/>
</dbReference>
<evidence type="ECO:0000256" key="2">
    <source>
        <dbReference type="ARBA" id="ARBA00022801"/>
    </source>
</evidence>
<evidence type="ECO:0000256" key="5">
    <source>
        <dbReference type="SAM" id="Phobius"/>
    </source>
</evidence>
<sequence length="554" mass="59112">MDDQNNKKGFDDFFRKNDEEQGAPESVDSSVKEEPQAVSDTQEQAAKPSYYYSYGPFKANAQEGANAANQGPSLEKPKLIQDEPYGDIQRTQADASHSQGALPDTEKASPPAPIQSPIRSFNPSPQTAKGPWQVRESKRTSFKAVFVSFLAGVILVGSLMYTADLNNWFTSEPTAANTTQSSGAGSTASAGAGSSSGAATVAARPDNIAQLFETASPAVVKIETFVNTAKRSTSGSMLDDSFFRQFFGDDYPGTTEPEAGTNQDDSQMQQSGIGTGFFFESTGYILTNQHVVGESDQIKVIVQGYDKPFTAELLGSSYDLDLAVLKVTGEKAFPTLPLGNSDNINIGDWVVAIGNPYGFDHTVTVGVLSAKERPIDIQDAQGERKYEHLLQTDASINPGNSGGPLLNVNGEVVGINTAVSSQAQGIGFAIPTSTIQEVLENLKNNTTIPKPAVPYIGAELQDVTADIAKQLGMDAVEGSIVRNVYYNSPAYLAELQQFDVIVGIDGKKYGNTQELIAAIQTKKVGDKVELNIVRKGSAMNLQVEIGDKNLSGAQ</sequence>
<dbReference type="GO" id="GO:0004252">
    <property type="term" value="F:serine-type endopeptidase activity"/>
    <property type="evidence" value="ECO:0007669"/>
    <property type="project" value="InterPro"/>
</dbReference>
<dbReference type="AlphaFoldDB" id="A0A7W5C3Q4"/>
<keyword evidence="1 7" id="KW-0645">Protease</keyword>
<accession>A0A7W5C3Q4</accession>
<dbReference type="InterPro" id="IPR036034">
    <property type="entry name" value="PDZ_sf"/>
</dbReference>
<keyword evidence="5" id="KW-1133">Transmembrane helix</keyword>
<keyword evidence="8" id="KW-1185">Reference proteome</keyword>
<gene>
    <name evidence="7" type="ORF">FHS16_000654</name>
</gene>
<dbReference type="PANTHER" id="PTHR43343">
    <property type="entry name" value="PEPTIDASE S12"/>
    <property type="match status" value="1"/>
</dbReference>
<dbReference type="InterPro" id="IPR001940">
    <property type="entry name" value="Peptidase_S1C"/>
</dbReference>
<comment type="caution">
    <text evidence="7">The sequence shown here is derived from an EMBL/GenBank/DDBJ whole genome shotgun (WGS) entry which is preliminary data.</text>
</comment>
<keyword evidence="5" id="KW-0472">Membrane</keyword>
<evidence type="ECO:0000256" key="1">
    <source>
        <dbReference type="ARBA" id="ARBA00022670"/>
    </source>
</evidence>
<dbReference type="InterPro" id="IPR051201">
    <property type="entry name" value="Chloro_Bact_Ser_Proteases"/>
</dbReference>
<protein>
    <submittedName>
        <fullName evidence="7">S1-C subfamily serine protease</fullName>
    </submittedName>
</protein>
<feature type="compositionally biased region" description="Polar residues" evidence="4">
    <location>
        <begin position="117"/>
        <end position="127"/>
    </location>
</feature>
<feature type="domain" description="PDZ" evidence="6">
    <location>
        <begin position="457"/>
        <end position="536"/>
    </location>
</feature>
<evidence type="ECO:0000313" key="7">
    <source>
        <dbReference type="EMBL" id="MBB3150620.1"/>
    </source>
</evidence>
<dbReference type="EMBL" id="JACHXW010000002">
    <property type="protein sequence ID" value="MBB3150620.1"/>
    <property type="molecule type" value="Genomic_DNA"/>
</dbReference>
<feature type="region of interest" description="Disordered" evidence="4">
    <location>
        <begin position="175"/>
        <end position="198"/>
    </location>
</feature>
<keyword evidence="2" id="KW-0378">Hydrolase</keyword>
<dbReference type="InterPro" id="IPR009003">
    <property type="entry name" value="Peptidase_S1_PA"/>
</dbReference>
<reference evidence="7 8" key="1">
    <citation type="submission" date="2020-08" db="EMBL/GenBank/DDBJ databases">
        <title>Genomic Encyclopedia of Type Strains, Phase III (KMG-III): the genomes of soil and plant-associated and newly described type strains.</title>
        <authorList>
            <person name="Whitman W."/>
        </authorList>
    </citation>
    <scope>NUCLEOTIDE SEQUENCE [LARGE SCALE GENOMIC DNA]</scope>
    <source>
        <strain evidence="7 8">CECT 8234</strain>
    </source>
</reference>
<dbReference type="PANTHER" id="PTHR43343:SF3">
    <property type="entry name" value="PROTEASE DO-LIKE 8, CHLOROPLASTIC"/>
    <property type="match status" value="1"/>
</dbReference>
<organism evidence="7 8">
    <name type="scientific">Paenibacillus endophyticus</name>
    <dbReference type="NCBI Taxonomy" id="1294268"/>
    <lineage>
        <taxon>Bacteria</taxon>
        <taxon>Bacillati</taxon>
        <taxon>Bacillota</taxon>
        <taxon>Bacilli</taxon>
        <taxon>Bacillales</taxon>
        <taxon>Paenibacillaceae</taxon>
        <taxon>Paenibacillus</taxon>
    </lineage>
</organism>
<dbReference type="Gene3D" id="2.30.42.10">
    <property type="match status" value="1"/>
</dbReference>
<dbReference type="RefSeq" id="WP_183558825.1">
    <property type="nucleotide sequence ID" value="NZ_CBCSLB010000004.1"/>
</dbReference>
<dbReference type="InterPro" id="IPR001478">
    <property type="entry name" value="PDZ"/>
</dbReference>
<dbReference type="Pfam" id="PF13365">
    <property type="entry name" value="Trypsin_2"/>
    <property type="match status" value="1"/>
</dbReference>
<proteinExistence type="predicted"/>
<dbReference type="Gene3D" id="2.40.10.120">
    <property type="match status" value="1"/>
</dbReference>
<evidence type="ECO:0000256" key="3">
    <source>
        <dbReference type="ARBA" id="ARBA00022825"/>
    </source>
</evidence>
<feature type="transmembrane region" description="Helical" evidence="5">
    <location>
        <begin position="144"/>
        <end position="163"/>
    </location>
</feature>
<keyword evidence="5" id="KW-0812">Transmembrane</keyword>
<dbReference type="SMART" id="SM00228">
    <property type="entry name" value="PDZ"/>
    <property type="match status" value="1"/>
</dbReference>
<feature type="region of interest" description="Disordered" evidence="4">
    <location>
        <begin position="1"/>
        <end position="47"/>
    </location>
</feature>
<evidence type="ECO:0000259" key="6">
    <source>
        <dbReference type="PROSITE" id="PS50106"/>
    </source>
</evidence>
<name>A0A7W5C3Q4_9BACL</name>
<dbReference type="PROSITE" id="PS50106">
    <property type="entry name" value="PDZ"/>
    <property type="match status" value="1"/>
</dbReference>
<evidence type="ECO:0000313" key="8">
    <source>
        <dbReference type="Proteomes" id="UP000518605"/>
    </source>
</evidence>
<dbReference type="Pfam" id="PF13180">
    <property type="entry name" value="PDZ_2"/>
    <property type="match status" value="1"/>
</dbReference>
<dbReference type="Proteomes" id="UP000518605">
    <property type="component" value="Unassembled WGS sequence"/>
</dbReference>
<dbReference type="SUPFAM" id="SSF50494">
    <property type="entry name" value="Trypsin-like serine proteases"/>
    <property type="match status" value="1"/>
</dbReference>
<feature type="compositionally biased region" description="Basic and acidic residues" evidence="4">
    <location>
        <begin position="1"/>
        <end position="19"/>
    </location>
</feature>
<dbReference type="GO" id="GO:0006508">
    <property type="term" value="P:proteolysis"/>
    <property type="evidence" value="ECO:0007669"/>
    <property type="project" value="UniProtKB-KW"/>
</dbReference>
<dbReference type="PRINTS" id="PR00834">
    <property type="entry name" value="PROTEASES2C"/>
</dbReference>
<evidence type="ECO:0000256" key="4">
    <source>
        <dbReference type="SAM" id="MobiDB-lite"/>
    </source>
</evidence>
<feature type="region of interest" description="Disordered" evidence="4">
    <location>
        <begin position="90"/>
        <end position="133"/>
    </location>
</feature>
<keyword evidence="3" id="KW-0720">Serine protease</keyword>